<dbReference type="GeneID" id="43662330"/>
<name>A0A5N6ZI42_9EURO</name>
<dbReference type="EMBL" id="ML738046">
    <property type="protein sequence ID" value="KAE8357324.1"/>
    <property type="molecule type" value="Genomic_DNA"/>
</dbReference>
<accession>A0A5N6ZI42</accession>
<dbReference type="RefSeq" id="XP_031920405.1">
    <property type="nucleotide sequence ID" value="XM_032077884.1"/>
</dbReference>
<gene>
    <name evidence="1" type="ORF">BDV27DRAFT_88968</name>
</gene>
<protein>
    <submittedName>
        <fullName evidence="1">Uncharacterized protein</fullName>
    </submittedName>
</protein>
<keyword evidence="2" id="KW-1185">Reference proteome</keyword>
<dbReference type="AlphaFoldDB" id="A0A5N6ZI42"/>
<evidence type="ECO:0000313" key="2">
    <source>
        <dbReference type="Proteomes" id="UP000326268"/>
    </source>
</evidence>
<reference evidence="1 2" key="1">
    <citation type="submission" date="2019-04" db="EMBL/GenBank/DDBJ databases">
        <title>Friends and foes A comparative genomics studyof 23 Aspergillus species from section Flavi.</title>
        <authorList>
            <consortium name="DOE Joint Genome Institute"/>
            <person name="Kjaerbolling I."/>
            <person name="Vesth T."/>
            <person name="Frisvad J.C."/>
            <person name="Nybo J.L."/>
            <person name="Theobald S."/>
            <person name="Kildgaard S."/>
            <person name="Isbrandt T."/>
            <person name="Kuo A."/>
            <person name="Sato A."/>
            <person name="Lyhne E.K."/>
            <person name="Kogle M.E."/>
            <person name="Wiebenga A."/>
            <person name="Kun R.S."/>
            <person name="Lubbers R.J."/>
            <person name="Makela M.R."/>
            <person name="Barry K."/>
            <person name="Chovatia M."/>
            <person name="Clum A."/>
            <person name="Daum C."/>
            <person name="Haridas S."/>
            <person name="He G."/>
            <person name="LaButti K."/>
            <person name="Lipzen A."/>
            <person name="Mondo S."/>
            <person name="Riley R."/>
            <person name="Salamov A."/>
            <person name="Simmons B.A."/>
            <person name="Magnuson J.K."/>
            <person name="Henrissat B."/>
            <person name="Mortensen U.H."/>
            <person name="Larsen T.O."/>
            <person name="Devries R.P."/>
            <person name="Grigoriev I.V."/>
            <person name="Machida M."/>
            <person name="Baker S.E."/>
            <person name="Andersen M.R."/>
        </authorList>
    </citation>
    <scope>NUCLEOTIDE SEQUENCE [LARGE SCALE GENOMIC DNA]</scope>
    <source>
        <strain evidence="1 2">CBS 763.97</strain>
    </source>
</reference>
<evidence type="ECO:0000313" key="1">
    <source>
        <dbReference type="EMBL" id="KAE8357324.1"/>
    </source>
</evidence>
<organism evidence="1 2">
    <name type="scientific">Aspergillus caelatus</name>
    <dbReference type="NCBI Taxonomy" id="61420"/>
    <lineage>
        <taxon>Eukaryota</taxon>
        <taxon>Fungi</taxon>
        <taxon>Dikarya</taxon>
        <taxon>Ascomycota</taxon>
        <taxon>Pezizomycotina</taxon>
        <taxon>Eurotiomycetes</taxon>
        <taxon>Eurotiomycetidae</taxon>
        <taxon>Eurotiales</taxon>
        <taxon>Aspergillaceae</taxon>
        <taxon>Aspergillus</taxon>
        <taxon>Aspergillus subgen. Circumdati</taxon>
    </lineage>
</organism>
<dbReference type="OrthoDB" id="6738456at2759"/>
<dbReference type="Proteomes" id="UP000326268">
    <property type="component" value="Unassembled WGS sequence"/>
</dbReference>
<sequence>MSYPTWPLYENDKIKSKQAQLMDDLGHLTVTHVWGCSPPPPRDPPLLTTLSAVELPMTRGFALPFCHHPPSFYLLNYYTNHLICIFVQLIPSTSISLTYLVPIINRPSCIH</sequence>
<proteinExistence type="predicted"/>